<dbReference type="Proteomes" id="UP000015241">
    <property type="component" value="Unassembled WGS sequence"/>
</dbReference>
<feature type="compositionally biased region" description="Low complexity" evidence="1">
    <location>
        <begin position="97"/>
        <end position="112"/>
    </location>
</feature>
<feature type="region of interest" description="Disordered" evidence="1">
    <location>
        <begin position="248"/>
        <end position="280"/>
    </location>
</feature>
<dbReference type="EMBL" id="KE504148">
    <property type="protein sequence ID" value="EPT00483.1"/>
    <property type="molecule type" value="Genomic_DNA"/>
</dbReference>
<dbReference type="STRING" id="743788.S8E743"/>
<feature type="compositionally biased region" description="Low complexity" evidence="1">
    <location>
        <begin position="249"/>
        <end position="262"/>
    </location>
</feature>
<evidence type="ECO:0000313" key="3">
    <source>
        <dbReference type="Proteomes" id="UP000015241"/>
    </source>
</evidence>
<proteinExistence type="predicted"/>
<gene>
    <name evidence="2" type="ORF">FOMPIDRAFT_146602</name>
</gene>
<protein>
    <submittedName>
        <fullName evidence="2">Uncharacterized protein</fullName>
    </submittedName>
</protein>
<name>S8E743_FOMSC</name>
<dbReference type="AlphaFoldDB" id="S8E743"/>
<feature type="region of interest" description="Disordered" evidence="1">
    <location>
        <begin position="90"/>
        <end position="127"/>
    </location>
</feature>
<feature type="region of interest" description="Disordered" evidence="1">
    <location>
        <begin position="348"/>
        <end position="380"/>
    </location>
</feature>
<sequence length="380" mass="41100">MQRSIAHVPRRSTPAVRRRRACPARVLSSSALSPVQNNIPDLPVLAHTALGHAAGVAKPSKFQGEDADRVQRVSEFTHWHALRRASAPTLRDLAALSTSSEPTTKSSSNSEPEPQHDPEPEQNGDGEISDQEWEIRTGRAIYILQQTLPGFFHTGLITAFETPIVPRAPDARGDPHCEGRTELPDVESIYSRHIRLKYTPPHPLPAPFPRTFTIEGSALYLASSAFLRHTLNALYTDLQVKTTRVRVLGSGSSSGHRGADGSQPDPEGGTTRKHRSPREKSLFISLSVSGTARVSGARGGWDVNSTYRFSPLTGLILEHEIDSIEPAPTQAVFDALRAALAKLGLASGDDTQAPGAPGAARVQPVPMPVPRGWSRHERGG</sequence>
<keyword evidence="3" id="KW-1185">Reference proteome</keyword>
<evidence type="ECO:0000256" key="1">
    <source>
        <dbReference type="SAM" id="MobiDB-lite"/>
    </source>
</evidence>
<dbReference type="HOGENOM" id="CLU_056758_0_0_1"/>
<dbReference type="InParanoid" id="S8E743"/>
<reference evidence="2 3" key="1">
    <citation type="journal article" date="2012" name="Science">
        <title>The Paleozoic origin of enzymatic lignin decomposition reconstructed from 31 fungal genomes.</title>
        <authorList>
            <person name="Floudas D."/>
            <person name="Binder M."/>
            <person name="Riley R."/>
            <person name="Barry K."/>
            <person name="Blanchette R.A."/>
            <person name="Henrissat B."/>
            <person name="Martinez A.T."/>
            <person name="Otillar R."/>
            <person name="Spatafora J.W."/>
            <person name="Yadav J.S."/>
            <person name="Aerts A."/>
            <person name="Benoit I."/>
            <person name="Boyd A."/>
            <person name="Carlson A."/>
            <person name="Copeland A."/>
            <person name="Coutinho P.M."/>
            <person name="de Vries R.P."/>
            <person name="Ferreira P."/>
            <person name="Findley K."/>
            <person name="Foster B."/>
            <person name="Gaskell J."/>
            <person name="Glotzer D."/>
            <person name="Gorecki P."/>
            <person name="Heitman J."/>
            <person name="Hesse C."/>
            <person name="Hori C."/>
            <person name="Igarashi K."/>
            <person name="Jurgens J.A."/>
            <person name="Kallen N."/>
            <person name="Kersten P."/>
            <person name="Kohler A."/>
            <person name="Kuees U."/>
            <person name="Kumar T.K.A."/>
            <person name="Kuo A."/>
            <person name="LaButti K."/>
            <person name="Larrondo L.F."/>
            <person name="Lindquist E."/>
            <person name="Ling A."/>
            <person name="Lombard V."/>
            <person name="Lucas S."/>
            <person name="Lundell T."/>
            <person name="Martin R."/>
            <person name="McLaughlin D.J."/>
            <person name="Morgenstern I."/>
            <person name="Morin E."/>
            <person name="Murat C."/>
            <person name="Nagy L.G."/>
            <person name="Nolan M."/>
            <person name="Ohm R.A."/>
            <person name="Patyshakuliyeva A."/>
            <person name="Rokas A."/>
            <person name="Ruiz-Duenas F.J."/>
            <person name="Sabat G."/>
            <person name="Salamov A."/>
            <person name="Samejima M."/>
            <person name="Schmutz J."/>
            <person name="Slot J.C."/>
            <person name="St John F."/>
            <person name="Stenlid J."/>
            <person name="Sun H."/>
            <person name="Sun S."/>
            <person name="Syed K."/>
            <person name="Tsang A."/>
            <person name="Wiebenga A."/>
            <person name="Young D."/>
            <person name="Pisabarro A."/>
            <person name="Eastwood D.C."/>
            <person name="Martin F."/>
            <person name="Cullen D."/>
            <person name="Grigoriev I.V."/>
            <person name="Hibbett D.S."/>
        </authorList>
    </citation>
    <scope>NUCLEOTIDE SEQUENCE</scope>
    <source>
        <strain evidence="3">FP-58527</strain>
    </source>
</reference>
<feature type="region of interest" description="Disordered" evidence="1">
    <location>
        <begin position="1"/>
        <end position="21"/>
    </location>
</feature>
<evidence type="ECO:0000313" key="2">
    <source>
        <dbReference type="EMBL" id="EPT00483.1"/>
    </source>
</evidence>
<dbReference type="eggNOG" id="ENOG502SN7W">
    <property type="taxonomic scope" value="Eukaryota"/>
</dbReference>
<organism evidence="2 3">
    <name type="scientific">Fomitopsis schrenkii</name>
    <name type="common">Brown rot fungus</name>
    <dbReference type="NCBI Taxonomy" id="2126942"/>
    <lineage>
        <taxon>Eukaryota</taxon>
        <taxon>Fungi</taxon>
        <taxon>Dikarya</taxon>
        <taxon>Basidiomycota</taxon>
        <taxon>Agaricomycotina</taxon>
        <taxon>Agaricomycetes</taxon>
        <taxon>Polyporales</taxon>
        <taxon>Fomitopsis</taxon>
    </lineage>
</organism>
<dbReference type="OrthoDB" id="1099063at2759"/>
<accession>S8E743</accession>